<dbReference type="InterPro" id="IPR011010">
    <property type="entry name" value="DNA_brk_join_enz"/>
</dbReference>
<accession>A0A0G0KBM2</accession>
<sequence>EKQLQQLLEAPDTTKKQGLRDRAILETLYSTGVKVSELVAFNIHAISSVWIEEYLLARKDSFRPLFIRFQGKQDPANEGEAMRLTPRSIQRIVEKYKPPLIHYATLNILLNCNNGPEN</sequence>
<evidence type="ECO:0000259" key="2">
    <source>
        <dbReference type="PROSITE" id="PS51898"/>
    </source>
</evidence>
<protein>
    <submittedName>
        <fullName evidence="3">Tyrosine recombinase XerD</fullName>
    </submittedName>
</protein>
<dbReference type="InterPro" id="IPR002104">
    <property type="entry name" value="Integrase_catalytic"/>
</dbReference>
<dbReference type="AlphaFoldDB" id="A0A0G0KBM2"/>
<evidence type="ECO:0000313" key="3">
    <source>
        <dbReference type="EMBL" id="KKQ77058.1"/>
    </source>
</evidence>
<dbReference type="GO" id="GO:0003677">
    <property type="term" value="F:DNA binding"/>
    <property type="evidence" value="ECO:0007669"/>
    <property type="project" value="InterPro"/>
</dbReference>
<name>A0A0G0KBM2_9BACT</name>
<dbReference type="GO" id="GO:0006310">
    <property type="term" value="P:DNA recombination"/>
    <property type="evidence" value="ECO:0007669"/>
    <property type="project" value="UniProtKB-KW"/>
</dbReference>
<dbReference type="Gene3D" id="1.10.443.10">
    <property type="entry name" value="Intergrase catalytic core"/>
    <property type="match status" value="1"/>
</dbReference>
<dbReference type="GO" id="GO:0015074">
    <property type="term" value="P:DNA integration"/>
    <property type="evidence" value="ECO:0007669"/>
    <property type="project" value="InterPro"/>
</dbReference>
<comment type="caution">
    <text evidence="3">The sequence shown here is derived from an EMBL/GenBank/DDBJ whole genome shotgun (WGS) entry which is preliminary data.</text>
</comment>
<gene>
    <name evidence="3" type="ORF">US99_C0050G0007</name>
</gene>
<dbReference type="InterPro" id="IPR013762">
    <property type="entry name" value="Integrase-like_cat_sf"/>
</dbReference>
<dbReference type="EMBL" id="LBVC01000050">
    <property type="protein sequence ID" value="KKQ77058.1"/>
    <property type="molecule type" value="Genomic_DNA"/>
</dbReference>
<feature type="domain" description="Tyr recombinase" evidence="2">
    <location>
        <begin position="1"/>
        <end position="118"/>
    </location>
</feature>
<proteinExistence type="predicted"/>
<evidence type="ECO:0000313" key="4">
    <source>
        <dbReference type="Proteomes" id="UP000034324"/>
    </source>
</evidence>
<organism evidence="3 4">
    <name type="scientific">Candidatus Daviesbacteria bacterium GW2011_GWF2_38_6</name>
    <dbReference type="NCBI Taxonomy" id="1618432"/>
    <lineage>
        <taxon>Bacteria</taxon>
        <taxon>Candidatus Daviesiibacteriota</taxon>
    </lineage>
</organism>
<keyword evidence="1" id="KW-0233">DNA recombination</keyword>
<dbReference type="Proteomes" id="UP000034324">
    <property type="component" value="Unassembled WGS sequence"/>
</dbReference>
<feature type="non-terminal residue" evidence="3">
    <location>
        <position position="1"/>
    </location>
</feature>
<reference evidence="3 4" key="1">
    <citation type="journal article" date="2015" name="Nature">
        <title>rRNA introns, odd ribosomes, and small enigmatic genomes across a large radiation of phyla.</title>
        <authorList>
            <person name="Brown C.T."/>
            <person name="Hug L.A."/>
            <person name="Thomas B.C."/>
            <person name="Sharon I."/>
            <person name="Castelle C.J."/>
            <person name="Singh A."/>
            <person name="Wilkins M.J."/>
            <person name="Williams K.H."/>
            <person name="Banfield J.F."/>
        </authorList>
    </citation>
    <scope>NUCLEOTIDE SEQUENCE [LARGE SCALE GENOMIC DNA]</scope>
</reference>
<dbReference type="SUPFAM" id="SSF56349">
    <property type="entry name" value="DNA breaking-rejoining enzymes"/>
    <property type="match status" value="1"/>
</dbReference>
<dbReference type="PROSITE" id="PS51898">
    <property type="entry name" value="TYR_RECOMBINASE"/>
    <property type="match status" value="1"/>
</dbReference>
<evidence type="ECO:0000256" key="1">
    <source>
        <dbReference type="ARBA" id="ARBA00023172"/>
    </source>
</evidence>